<proteinExistence type="predicted"/>
<comment type="caution">
    <text evidence="2">The sequence shown here is derived from an EMBL/GenBank/DDBJ whole genome shotgun (WGS) entry which is preliminary data.</text>
</comment>
<dbReference type="EMBL" id="JACRSY010000005">
    <property type="protein sequence ID" value="MBC8578740.1"/>
    <property type="molecule type" value="Genomic_DNA"/>
</dbReference>
<feature type="transmembrane region" description="Helical" evidence="1">
    <location>
        <begin position="7"/>
        <end position="24"/>
    </location>
</feature>
<reference evidence="2" key="1">
    <citation type="submission" date="2020-08" db="EMBL/GenBank/DDBJ databases">
        <title>Genome public.</title>
        <authorList>
            <person name="Liu C."/>
            <person name="Sun Q."/>
        </authorList>
    </citation>
    <scope>NUCLEOTIDE SEQUENCE</scope>
    <source>
        <strain evidence="2">NSJ-12</strain>
    </source>
</reference>
<feature type="transmembrane region" description="Helical" evidence="1">
    <location>
        <begin position="78"/>
        <end position="100"/>
    </location>
</feature>
<organism evidence="2 3">
    <name type="scientific">Zhenhengia yiwuensis</name>
    <dbReference type="NCBI Taxonomy" id="2763666"/>
    <lineage>
        <taxon>Bacteria</taxon>
        <taxon>Bacillati</taxon>
        <taxon>Bacillota</taxon>
        <taxon>Clostridia</taxon>
        <taxon>Lachnospirales</taxon>
        <taxon>Lachnospiraceae</taxon>
        <taxon>Zhenhengia</taxon>
    </lineage>
</organism>
<gene>
    <name evidence="2" type="ORF">H8718_04250</name>
</gene>
<protein>
    <submittedName>
        <fullName evidence="2">Uncharacterized protein</fullName>
    </submittedName>
</protein>
<dbReference type="Proteomes" id="UP000655830">
    <property type="component" value="Unassembled WGS sequence"/>
</dbReference>
<evidence type="ECO:0000313" key="2">
    <source>
        <dbReference type="EMBL" id="MBC8578740.1"/>
    </source>
</evidence>
<dbReference type="AlphaFoldDB" id="A0A926EGY1"/>
<evidence type="ECO:0000256" key="1">
    <source>
        <dbReference type="SAM" id="Phobius"/>
    </source>
</evidence>
<dbReference type="RefSeq" id="WP_177670551.1">
    <property type="nucleotide sequence ID" value="NZ_JACRSY010000005.1"/>
</dbReference>
<feature type="transmembrane region" description="Helical" evidence="1">
    <location>
        <begin position="30"/>
        <end position="48"/>
    </location>
</feature>
<keyword evidence="1" id="KW-0812">Transmembrane</keyword>
<evidence type="ECO:0000313" key="3">
    <source>
        <dbReference type="Proteomes" id="UP000655830"/>
    </source>
</evidence>
<name>A0A926EGY1_9FIRM</name>
<keyword evidence="1" id="KW-0472">Membrane</keyword>
<feature type="transmembrane region" description="Helical" evidence="1">
    <location>
        <begin position="55"/>
        <end position="72"/>
    </location>
</feature>
<accession>A0A926EGY1</accession>
<keyword evidence="3" id="KW-1185">Reference proteome</keyword>
<keyword evidence="1" id="KW-1133">Transmembrane helix</keyword>
<sequence>MTKKIDYAIGILIALFICILWALPLFNVPLLNFITISLLVVFSTLYMLYIKTTQFIYLSRILIIPLVLWFVTAKDSLAFINVMGFICVFVCCLSALIRYLQAEKRVL</sequence>